<protein>
    <recommendedName>
        <fullName evidence="3">CopG family transcriptional regulator</fullName>
    </recommendedName>
</protein>
<evidence type="ECO:0000313" key="1">
    <source>
        <dbReference type="EMBL" id="GBF39473.1"/>
    </source>
</evidence>
<evidence type="ECO:0008006" key="3">
    <source>
        <dbReference type="Google" id="ProtNLM"/>
    </source>
</evidence>
<keyword evidence="2" id="KW-1185">Reference proteome</keyword>
<name>A0A2P2D4A2_9LEPT</name>
<gene>
    <name evidence="1" type="ORF">LPTSP1_24750</name>
</gene>
<dbReference type="RefSeq" id="WP_036089237.1">
    <property type="nucleotide sequence ID" value="NZ_BFAY01000011.1"/>
</dbReference>
<dbReference type="EMBL" id="BFAY01000011">
    <property type="protein sequence ID" value="GBF39473.1"/>
    <property type="molecule type" value="Genomic_DNA"/>
</dbReference>
<reference evidence="1 2" key="1">
    <citation type="submission" date="2018-02" db="EMBL/GenBank/DDBJ databases">
        <title>Novel Leptospira species isolated from soil and water in Japan.</title>
        <authorList>
            <person name="Nakao R."/>
            <person name="Masuzawa T."/>
        </authorList>
    </citation>
    <scope>NUCLEOTIDE SEQUENCE [LARGE SCALE GENOMIC DNA]</scope>
    <source>
        <strain evidence="1 2">E8</strain>
    </source>
</reference>
<dbReference type="Proteomes" id="UP000245076">
    <property type="component" value="Unassembled WGS sequence"/>
</dbReference>
<dbReference type="AlphaFoldDB" id="A0A2P2D4A2"/>
<sequence length="67" mass="8086">MARVERRFQMLLTEEEFELLRTEAEKRDLSASELLRSCFRNEVFKSDSYQRLEALRELSKIYPEAKV</sequence>
<proteinExistence type="predicted"/>
<accession>A0A2P2D4A2</accession>
<evidence type="ECO:0000313" key="2">
    <source>
        <dbReference type="Proteomes" id="UP000245076"/>
    </source>
</evidence>
<comment type="caution">
    <text evidence="1">The sequence shown here is derived from an EMBL/GenBank/DDBJ whole genome shotgun (WGS) entry which is preliminary data.</text>
</comment>
<organism evidence="1 2">
    <name type="scientific">Leptospira johnsonii</name>
    <dbReference type="NCBI Taxonomy" id="1917820"/>
    <lineage>
        <taxon>Bacteria</taxon>
        <taxon>Pseudomonadati</taxon>
        <taxon>Spirochaetota</taxon>
        <taxon>Spirochaetia</taxon>
        <taxon>Leptospirales</taxon>
        <taxon>Leptospiraceae</taxon>
        <taxon>Leptospira</taxon>
    </lineage>
</organism>